<feature type="region of interest" description="Disordered" evidence="1">
    <location>
        <begin position="1"/>
        <end position="23"/>
    </location>
</feature>
<dbReference type="RefSeq" id="WP_350016603.1">
    <property type="nucleotide sequence ID" value="NZ_CP157948.1"/>
</dbReference>
<name>A0AAU7QP76_9GAMM</name>
<organism evidence="2">
    <name type="scientific">Rhodanobacter sp. IGA1.0</name>
    <dbReference type="NCBI Taxonomy" id="3158582"/>
    <lineage>
        <taxon>Bacteria</taxon>
        <taxon>Pseudomonadati</taxon>
        <taxon>Pseudomonadota</taxon>
        <taxon>Gammaproteobacteria</taxon>
        <taxon>Lysobacterales</taxon>
        <taxon>Rhodanobacteraceae</taxon>
        <taxon>Rhodanobacter</taxon>
    </lineage>
</organism>
<evidence type="ECO:0000256" key="1">
    <source>
        <dbReference type="SAM" id="MobiDB-lite"/>
    </source>
</evidence>
<reference evidence="2" key="1">
    <citation type="submission" date="2024-06" db="EMBL/GenBank/DDBJ databases">
        <authorList>
            <person name="Sun Y."/>
        </authorList>
    </citation>
    <scope>NUCLEOTIDE SEQUENCE</scope>
    <source>
        <strain evidence="2">IGA1.0</strain>
    </source>
</reference>
<dbReference type="EMBL" id="CP157948">
    <property type="protein sequence ID" value="XBS90533.1"/>
    <property type="molecule type" value="Genomic_DNA"/>
</dbReference>
<gene>
    <name evidence="2" type="ORF">ABNK63_02505</name>
</gene>
<protein>
    <recommendedName>
        <fullName evidence="3">Lipoprotein</fullName>
    </recommendedName>
</protein>
<feature type="compositionally biased region" description="Polar residues" evidence="1">
    <location>
        <begin position="7"/>
        <end position="21"/>
    </location>
</feature>
<evidence type="ECO:0000313" key="2">
    <source>
        <dbReference type="EMBL" id="XBS90533.1"/>
    </source>
</evidence>
<sequence>MIEARTTRSGIAQGSCSSNTPGHRRPLRQLSVALCTVLLATVPLVGCSSGDGGDSGGDAQDGAVNLAQKTPPIHLNQTSVLLHDGVPAAEHTYRQALARCSAGAVPVKPLADDVVAKLGHTYLETWYDGERMAVKADRWDFRSAGPSAAGCVFEPVHEARLTIVEPGATTVADLVKGTATRERSDGVVREAVAGDEDGTAPDDVAQDDAKLRAQVMGELQKQGQADLVGQSAGEAKVAGQPCVRLSSAQGEACVWSGGRKWGFVTDTAADADRMDAPVDNITLSNKPADGNGYQLTTDSMSVGTPIDDKVFVLPGKLAVTPAR</sequence>
<accession>A0AAU7QP76</accession>
<dbReference type="AlphaFoldDB" id="A0AAU7QP76"/>
<proteinExistence type="predicted"/>
<evidence type="ECO:0008006" key="3">
    <source>
        <dbReference type="Google" id="ProtNLM"/>
    </source>
</evidence>